<evidence type="ECO:0000256" key="3">
    <source>
        <dbReference type="ARBA" id="ARBA00022827"/>
    </source>
</evidence>
<comment type="caution">
    <text evidence="8">The sequence shown here is derived from an EMBL/GenBank/DDBJ whole genome shotgun (WGS) entry which is preliminary data.</text>
</comment>
<comment type="pathway">
    <text evidence="6">Porphyrin-containing compound metabolism; protoheme biosynthesis.</text>
</comment>
<evidence type="ECO:0000256" key="2">
    <source>
        <dbReference type="ARBA" id="ARBA00022630"/>
    </source>
</evidence>
<accession>A0ABP9V120</accession>
<name>A0ABP9V120_9BACT</name>
<dbReference type="RefSeq" id="WP_346187675.1">
    <property type="nucleotide sequence ID" value="NZ_BAABRL010000002.1"/>
</dbReference>
<comment type="function">
    <text evidence="6">Involved in coproporphyrin-dependent heme b biosynthesis. Catalyzes the oxidation of coproporphyrinogen III to coproporphyrin III.</text>
</comment>
<sequence>MSQTQERKQIAILGAGISGLSTAYHLQKAGHSVLLLETSQRCGGAIQTSTSEGYLIEHGPNSLMISDQRLLDLIQEVGIDSEIVHANPAANKRFIIKGGKLQALPTSPLNAIVNPLFSLKAKLRLLREPFTSKRDPKGGTESFADFVRRRLGPEFLEKAAGPFVSGIYAGDPNRLATRYAFPRLWALEQEHGSLVKGMLKKKKLQKQGKGDPNKLPKPILCSFRNGMQSLPDALKEALEEDTIKYGCEFGSISQNPETKRWSLNWRTSAGATGMGTFDHLIISAPSHKLDELELSDQLQDAISKVTQIHYPPVTSMLLGFKKDQIKHPLDGFGMLNSLSEKSKMLGAIFSSTIFPDRAPQDCVSINVMLGGARTPEHANMSDSAMQASVMDELRRLLGIEGNPVFSNFIRWEKAIPQLNLGYGTILKQIEQTERDYPGLHLTGNYRGGISVGDCILNGMTLSEKITFQTP</sequence>
<keyword evidence="3 6" id="KW-0274">FAD</keyword>
<dbReference type="SUPFAM" id="SSF54373">
    <property type="entry name" value="FAD-linked reductases, C-terminal domain"/>
    <property type="match status" value="1"/>
</dbReference>
<gene>
    <name evidence="8" type="primary">hemY</name>
    <name evidence="8" type="ORF">Rhal01_00945</name>
</gene>
<dbReference type="Proteomes" id="UP001424741">
    <property type="component" value="Unassembled WGS sequence"/>
</dbReference>
<evidence type="ECO:0000256" key="6">
    <source>
        <dbReference type="RuleBase" id="RU364052"/>
    </source>
</evidence>
<evidence type="ECO:0000256" key="4">
    <source>
        <dbReference type="ARBA" id="ARBA00023002"/>
    </source>
</evidence>
<dbReference type="Gene3D" id="1.10.3110.10">
    <property type="entry name" value="protoporphyrinogen ix oxidase, domain 3"/>
    <property type="match status" value="1"/>
</dbReference>
<dbReference type="Gene3D" id="3.50.50.60">
    <property type="entry name" value="FAD/NAD(P)-binding domain"/>
    <property type="match status" value="1"/>
</dbReference>
<evidence type="ECO:0000256" key="1">
    <source>
        <dbReference type="ARBA" id="ARBA00001974"/>
    </source>
</evidence>
<dbReference type="Gene3D" id="3.90.660.20">
    <property type="entry name" value="Protoporphyrinogen oxidase, mitochondrial, domain 2"/>
    <property type="match status" value="1"/>
</dbReference>
<keyword evidence="2 6" id="KW-0285">Flavoprotein</keyword>
<dbReference type="EC" id="1.3.3.15" evidence="6"/>
<evidence type="ECO:0000256" key="5">
    <source>
        <dbReference type="ARBA" id="ARBA00023133"/>
    </source>
</evidence>
<keyword evidence="9" id="KW-1185">Reference proteome</keyword>
<comment type="cofactor">
    <cofactor evidence="1 6">
        <name>FAD</name>
        <dbReference type="ChEBI" id="CHEBI:57692"/>
    </cofactor>
</comment>
<dbReference type="Pfam" id="PF01593">
    <property type="entry name" value="Amino_oxidase"/>
    <property type="match status" value="1"/>
</dbReference>
<keyword evidence="6" id="KW-0963">Cytoplasm</keyword>
<organism evidence="8 9">
    <name type="scientific">Rubritalea halochordaticola</name>
    <dbReference type="NCBI Taxonomy" id="714537"/>
    <lineage>
        <taxon>Bacteria</taxon>
        <taxon>Pseudomonadati</taxon>
        <taxon>Verrucomicrobiota</taxon>
        <taxon>Verrucomicrobiia</taxon>
        <taxon>Verrucomicrobiales</taxon>
        <taxon>Rubritaleaceae</taxon>
        <taxon>Rubritalea</taxon>
    </lineage>
</organism>
<dbReference type="PANTHER" id="PTHR42923">
    <property type="entry name" value="PROTOPORPHYRINOGEN OXIDASE"/>
    <property type="match status" value="1"/>
</dbReference>
<comment type="subcellular location">
    <subcellularLocation>
        <location evidence="6">Cytoplasm</location>
    </subcellularLocation>
</comment>
<dbReference type="SUPFAM" id="SSF51905">
    <property type="entry name" value="FAD/NAD(P)-binding domain"/>
    <property type="match status" value="1"/>
</dbReference>
<proteinExistence type="inferred from homology"/>
<dbReference type="InterPro" id="IPR036188">
    <property type="entry name" value="FAD/NAD-bd_sf"/>
</dbReference>
<evidence type="ECO:0000313" key="8">
    <source>
        <dbReference type="EMBL" id="GAA5494781.1"/>
    </source>
</evidence>
<dbReference type="NCBIfam" id="TIGR00562">
    <property type="entry name" value="proto_IX_ox"/>
    <property type="match status" value="1"/>
</dbReference>
<comment type="catalytic activity">
    <reaction evidence="6">
        <text>coproporphyrinogen III + 3 O2 = coproporphyrin III + 3 H2O2</text>
        <dbReference type="Rhea" id="RHEA:43436"/>
        <dbReference type="ChEBI" id="CHEBI:15379"/>
        <dbReference type="ChEBI" id="CHEBI:16240"/>
        <dbReference type="ChEBI" id="CHEBI:57309"/>
        <dbReference type="ChEBI" id="CHEBI:131725"/>
        <dbReference type="EC" id="1.3.3.15"/>
    </reaction>
</comment>
<comment type="similarity">
    <text evidence="6">Belongs to the protoporphyrinogen/coproporphyrinogen oxidase family. Coproporphyrinogen III oxidase subfamily.</text>
</comment>
<reference evidence="8 9" key="1">
    <citation type="submission" date="2024-02" db="EMBL/GenBank/DDBJ databases">
        <title>Rubritalea halochordaticola NBRC 107102.</title>
        <authorList>
            <person name="Ichikawa N."/>
            <person name="Katano-Makiyama Y."/>
            <person name="Hidaka K."/>
        </authorList>
    </citation>
    <scope>NUCLEOTIDE SEQUENCE [LARGE SCALE GENOMIC DNA]</scope>
    <source>
        <strain evidence="8 9">NBRC 107102</strain>
    </source>
</reference>
<dbReference type="InterPro" id="IPR004572">
    <property type="entry name" value="Protoporphyrinogen_oxidase"/>
</dbReference>
<dbReference type="InterPro" id="IPR002937">
    <property type="entry name" value="Amino_oxidase"/>
</dbReference>
<keyword evidence="5 6" id="KW-0350">Heme biosynthesis</keyword>
<dbReference type="PANTHER" id="PTHR42923:SF3">
    <property type="entry name" value="PROTOPORPHYRINOGEN OXIDASE"/>
    <property type="match status" value="1"/>
</dbReference>
<dbReference type="InterPro" id="IPR050464">
    <property type="entry name" value="Zeta_carotene_desat/Oxidored"/>
</dbReference>
<protein>
    <recommendedName>
        <fullName evidence="6">Coproporphyrinogen III oxidase</fullName>
        <ecNumber evidence="6">1.3.3.15</ecNumber>
    </recommendedName>
</protein>
<evidence type="ECO:0000313" key="9">
    <source>
        <dbReference type="Proteomes" id="UP001424741"/>
    </source>
</evidence>
<evidence type="ECO:0000259" key="7">
    <source>
        <dbReference type="Pfam" id="PF01593"/>
    </source>
</evidence>
<feature type="domain" description="Amine oxidase" evidence="7">
    <location>
        <begin position="17"/>
        <end position="463"/>
    </location>
</feature>
<dbReference type="EMBL" id="BAABRL010000002">
    <property type="protein sequence ID" value="GAA5494781.1"/>
    <property type="molecule type" value="Genomic_DNA"/>
</dbReference>
<keyword evidence="4 6" id="KW-0560">Oxidoreductase</keyword>